<proteinExistence type="predicted"/>
<feature type="region of interest" description="Disordered" evidence="1">
    <location>
        <begin position="237"/>
        <end position="340"/>
    </location>
</feature>
<dbReference type="Proteomes" id="UP001067231">
    <property type="component" value="Unassembled WGS sequence"/>
</dbReference>
<feature type="domain" description="SprT-like" evidence="2">
    <location>
        <begin position="351"/>
        <end position="507"/>
    </location>
</feature>
<protein>
    <submittedName>
        <fullName evidence="3">SprT-like metallopeptidase</fullName>
    </submittedName>
</protein>
<reference evidence="3" key="1">
    <citation type="submission" date="2022-10" db="EMBL/GenBank/DDBJ databases">
        <title>Adaptive evolution leads to modifications in subtelomeric GC content in a zoonotic Cryptosporidium species.</title>
        <authorList>
            <person name="Li J."/>
            <person name="Feng Y."/>
            <person name="Xiao L."/>
        </authorList>
    </citation>
    <scope>NUCLEOTIDE SEQUENCE</scope>
    <source>
        <strain evidence="3">33844</strain>
    </source>
</reference>
<dbReference type="GO" id="GO:0006950">
    <property type="term" value="P:response to stress"/>
    <property type="evidence" value="ECO:0007669"/>
    <property type="project" value="UniProtKB-ARBA"/>
</dbReference>
<dbReference type="EMBL" id="JAPCXC010000027">
    <property type="protein sequence ID" value="KAJ1610098.1"/>
    <property type="molecule type" value="Genomic_DNA"/>
</dbReference>
<sequence>MRPSLFLGSSVRRKNCTSRNLLSSDSELDHENSDVNTPVRVLDANVKDGCCYSDSPHLNGYSSRPSISLATSVRRKVYHIDSSEESPTEDLYLSKLDKSHDTFSSEFLKGLHESPTQPCIHYNGELEYIQNPLSNYSSIGNRRRNRILSNEEEDHTPVTASRPSIRYQSSVRRKNNSRRILTIIESDSESEIGHNVESKRSSFCIGPELICESGTLELTPTRHSVWKSLDSDLETNDKDISSDSLQDLEWQTAVSSSGTENEEPRGEGPTDHEFNVDNGSEGHLGSLDTGASGKIPEKFGLFSEDEEASRTEIEENRDKKDSSPTPVPRPAKYAPRNSVSDKHAAFVRQRSSLARYWYQKFNGKVFQNRLPEEVPIKWTGRLQRTAAQTLFITHVDGSKRVVIKLSKYVLDSEFRLKKTLLHECCHVAQFLLDSCTKPPHGQVFLKWGKVATKVFPDLKVEIYHNYEIIYKYRYQCLRCLQMFGRQTKINDETKIVCSVCNGTVIFVGKGALNSSGKDLQEKSQTQKSGSNPYSEFVKEKFAEYKKDMKEGRTPSRRAPSIMKEIAKLWRQRDQIDLIQDFRNLSIKD</sequence>
<evidence type="ECO:0000256" key="1">
    <source>
        <dbReference type="SAM" id="MobiDB-lite"/>
    </source>
</evidence>
<name>A0A9D5DKC6_9CRYT</name>
<evidence type="ECO:0000313" key="3">
    <source>
        <dbReference type="EMBL" id="KAJ1610098.1"/>
    </source>
</evidence>
<comment type="caution">
    <text evidence="3">The sequence shown here is derived from an EMBL/GenBank/DDBJ whole genome shotgun (WGS) entry which is preliminary data.</text>
</comment>
<dbReference type="GO" id="GO:0005634">
    <property type="term" value="C:nucleus"/>
    <property type="evidence" value="ECO:0007669"/>
    <property type="project" value="TreeGrafter"/>
</dbReference>
<dbReference type="OrthoDB" id="20772at2759"/>
<dbReference type="PANTHER" id="PTHR23099">
    <property type="entry name" value="TRANSCRIPTIONAL REGULATOR"/>
    <property type="match status" value="1"/>
</dbReference>
<dbReference type="SMART" id="SM00731">
    <property type="entry name" value="SprT"/>
    <property type="match status" value="1"/>
</dbReference>
<organism evidence="3">
    <name type="scientific">Cryptosporidium canis</name>
    <dbReference type="NCBI Taxonomy" id="195482"/>
    <lineage>
        <taxon>Eukaryota</taxon>
        <taxon>Sar</taxon>
        <taxon>Alveolata</taxon>
        <taxon>Apicomplexa</taxon>
        <taxon>Conoidasida</taxon>
        <taxon>Coccidia</taxon>
        <taxon>Eucoccidiorida</taxon>
        <taxon>Eimeriorina</taxon>
        <taxon>Cryptosporidiidae</taxon>
        <taxon>Cryptosporidium</taxon>
    </lineage>
</organism>
<dbReference type="CDD" id="cd00084">
    <property type="entry name" value="HMG-box_SF"/>
    <property type="match status" value="1"/>
</dbReference>
<feature type="compositionally biased region" description="Basic and acidic residues" evidence="1">
    <location>
        <begin position="308"/>
        <end position="322"/>
    </location>
</feature>
<gene>
    <name evidence="3" type="ORF">OJ253_1320</name>
</gene>
<feature type="compositionally biased region" description="Basic and acidic residues" evidence="1">
    <location>
        <begin position="262"/>
        <end position="275"/>
    </location>
</feature>
<dbReference type="InterPro" id="IPR006640">
    <property type="entry name" value="SprT-like_domain"/>
</dbReference>
<evidence type="ECO:0000259" key="2">
    <source>
        <dbReference type="SMART" id="SM00731"/>
    </source>
</evidence>
<dbReference type="AlphaFoldDB" id="A0A9D5DKC6"/>
<dbReference type="Pfam" id="PF10263">
    <property type="entry name" value="SprT-like"/>
    <property type="match status" value="1"/>
</dbReference>
<accession>A0A9D5DKC6</accession>
<dbReference type="PANTHER" id="PTHR23099:SF0">
    <property type="entry name" value="GERM CELL NUCLEAR ACIDIC PROTEIN"/>
    <property type="match status" value="1"/>
</dbReference>